<gene>
    <name evidence="4" type="ORF">A2557_14130</name>
</gene>
<dbReference type="Pfam" id="PF07916">
    <property type="entry name" value="TraG_N"/>
    <property type="match status" value="1"/>
</dbReference>
<feature type="region of interest" description="Disordered" evidence="1">
    <location>
        <begin position="958"/>
        <end position="1005"/>
    </location>
</feature>
<reference evidence="4 5" key="1">
    <citation type="journal article" date="2016" name="Nat. Commun.">
        <title>Thousands of microbial genomes shed light on interconnected biogeochemical processes in an aquifer system.</title>
        <authorList>
            <person name="Anantharaman K."/>
            <person name="Brown C.T."/>
            <person name="Hug L.A."/>
            <person name="Sharon I."/>
            <person name="Castelle C.J."/>
            <person name="Probst A.J."/>
            <person name="Thomas B.C."/>
            <person name="Singh A."/>
            <person name="Wilkins M.J."/>
            <person name="Karaoz U."/>
            <person name="Brodie E.L."/>
            <person name="Williams K.H."/>
            <person name="Hubbard S.S."/>
            <person name="Banfield J.F."/>
        </authorList>
    </citation>
    <scope>NUCLEOTIDE SEQUENCE [LARGE SCALE GENOMIC DNA]</scope>
</reference>
<dbReference type="EMBL" id="MFNF01000007">
    <property type="protein sequence ID" value="OGH04092.1"/>
    <property type="molecule type" value="Genomic_DNA"/>
</dbReference>
<feature type="transmembrane region" description="Helical" evidence="2">
    <location>
        <begin position="83"/>
        <end position="104"/>
    </location>
</feature>
<evidence type="ECO:0000256" key="2">
    <source>
        <dbReference type="SAM" id="Phobius"/>
    </source>
</evidence>
<feature type="transmembrane region" description="Helical" evidence="2">
    <location>
        <begin position="366"/>
        <end position="387"/>
    </location>
</feature>
<dbReference type="InterPro" id="IPR012931">
    <property type="entry name" value="TraG_N_Proteobacteria"/>
</dbReference>
<feature type="domain" description="TraG N-terminal Proteobacteria" evidence="3">
    <location>
        <begin position="27"/>
        <end position="484"/>
    </location>
</feature>
<evidence type="ECO:0000313" key="5">
    <source>
        <dbReference type="Proteomes" id="UP000177583"/>
    </source>
</evidence>
<feature type="transmembrane region" description="Helical" evidence="2">
    <location>
        <begin position="445"/>
        <end position="469"/>
    </location>
</feature>
<name>A0A1F6H181_9PROT</name>
<protein>
    <recommendedName>
        <fullName evidence="3">TraG N-terminal Proteobacteria domain-containing protein</fullName>
    </recommendedName>
</protein>
<organism evidence="4 5">
    <name type="scientific">Candidatus Lambdaproteobacteria bacterium RIFOXYD2_FULL_56_26</name>
    <dbReference type="NCBI Taxonomy" id="1817773"/>
    <lineage>
        <taxon>Bacteria</taxon>
        <taxon>Pseudomonadati</taxon>
        <taxon>Pseudomonadota</taxon>
        <taxon>Candidatus Lambdaproteobacteria</taxon>
    </lineage>
</organism>
<accession>A0A1F6H181</accession>
<feature type="transmembrane region" description="Helical" evidence="2">
    <location>
        <begin position="393"/>
        <end position="414"/>
    </location>
</feature>
<sequence>MNHQTKFFGPLSWMLLFTAPAYGLTMEYYTWNAYPVLEQALLQVSLIFSDARYHELFGIVILAAVLFAAISGIFKALGSGGKAGAWVGLWPILAGTVLYLGVVVPKGEIQLHDQVLNKTRLFGGIPEGLVLVMGVFNLVERWGIDLIETTQVNPDMRYSKGTGGIGFKMLATIAGGDVLKADDRLADASLGRYLDDCLLFEVARPGTTVNVNTIHKTDNWISVLDLAVNPTVYTTNYMTDSAGAQVTCTESWTLSLRGYFNNGGNMETMRKSVCADAGLNPADPQQYLACQDIIDSSLRISAGKNSPGVASTDYIRQAYMAQAFDRVLSSGPDAAIVTNANRNVMSQGLSTLLVANEYVPIIRGMITYMVILAVPFLVILMATPAFGKVVSTITGFFVFLTFWGIFDCALHVGAMIQATSYFESVALNNTGYAAIMMTPDAAGKALGVFGMARPMAIGFATLCAAVAGFQTNSVIASFANQAMQPVSQGAAQGASLSTPEGHGRALSELEQSFGQTTYANNPFEGRIAAQVGNKMDAYGTGMARAADPQKTFDQAGENVQIAQAVHNREREAAQANGQSLAGAKADLAGSVLNQNLQTKSQEDGIAREHGHQDRDSAQANLSARTMDDRLTMNEQEQKLAKQLHQGDASSMNAKQAIHEKEAAFGHKQADEKLAHLLGINNQSELAQWRHSGGVLNEEQAKHLGPWAHGGMSLKDPQVNAQGELVRGRMEDQVTADNQAHYQKLIKANAQAGGMSEEQADSLANRVQVGQMVGGHIGANGRGVWDLTDGEKIHSTHAGSDTFSDKHINQRSIEVGSQFGGIYNAALAGDKKTLGLAVDGLFSKDGKINEGRLLSLTDSMADQIEKTHQVSQGSSKSVGVGASASLGWGNQSGAQGAGASLLEGLGGAGVHGSADYNRSNTEHNDILRAQLFREGKELSDKYPDRAQFNEKAAEWMQKTAQGYQNRAESRADSSNGLGFKNLWDDGRESLPNLLGGKDKTDYHKED</sequence>
<evidence type="ECO:0000256" key="1">
    <source>
        <dbReference type="SAM" id="MobiDB-lite"/>
    </source>
</evidence>
<feature type="compositionally biased region" description="Polar residues" evidence="1">
    <location>
        <begin position="958"/>
        <end position="975"/>
    </location>
</feature>
<dbReference type="Proteomes" id="UP000177583">
    <property type="component" value="Unassembled WGS sequence"/>
</dbReference>
<comment type="caution">
    <text evidence="4">The sequence shown here is derived from an EMBL/GenBank/DDBJ whole genome shotgun (WGS) entry which is preliminary data.</text>
</comment>
<keyword evidence="2" id="KW-0812">Transmembrane</keyword>
<evidence type="ECO:0000313" key="4">
    <source>
        <dbReference type="EMBL" id="OGH04092.1"/>
    </source>
</evidence>
<dbReference type="AlphaFoldDB" id="A0A1F6H181"/>
<feature type="compositionally biased region" description="Basic and acidic residues" evidence="1">
    <location>
        <begin position="995"/>
        <end position="1005"/>
    </location>
</feature>
<proteinExistence type="predicted"/>
<feature type="transmembrane region" description="Helical" evidence="2">
    <location>
        <begin position="56"/>
        <end position="77"/>
    </location>
</feature>
<evidence type="ECO:0000259" key="3">
    <source>
        <dbReference type="Pfam" id="PF07916"/>
    </source>
</evidence>
<keyword evidence="2" id="KW-0472">Membrane</keyword>
<keyword evidence="2" id="KW-1133">Transmembrane helix</keyword>